<dbReference type="Proteomes" id="UP000177268">
    <property type="component" value="Unassembled WGS sequence"/>
</dbReference>
<feature type="transmembrane region" description="Helical" evidence="7">
    <location>
        <begin position="6"/>
        <end position="31"/>
    </location>
</feature>
<evidence type="ECO:0000256" key="1">
    <source>
        <dbReference type="ARBA" id="ARBA00004141"/>
    </source>
</evidence>
<reference evidence="8 9" key="1">
    <citation type="journal article" date="2016" name="Nat. Commun.">
        <title>Thousands of microbial genomes shed light on interconnected biogeochemical processes in an aquifer system.</title>
        <authorList>
            <person name="Anantharaman K."/>
            <person name="Brown C.T."/>
            <person name="Hug L.A."/>
            <person name="Sharon I."/>
            <person name="Castelle C.J."/>
            <person name="Probst A.J."/>
            <person name="Thomas B.C."/>
            <person name="Singh A."/>
            <person name="Wilkins M.J."/>
            <person name="Karaoz U."/>
            <person name="Brodie E.L."/>
            <person name="Williams K.H."/>
            <person name="Hubbard S.S."/>
            <person name="Banfield J.F."/>
        </authorList>
    </citation>
    <scope>NUCLEOTIDE SEQUENCE [LARGE SCALE GENOMIC DNA]</scope>
</reference>
<evidence type="ECO:0000256" key="5">
    <source>
        <dbReference type="ARBA" id="ARBA00023136"/>
    </source>
</evidence>
<evidence type="ECO:0000256" key="6">
    <source>
        <dbReference type="RuleBase" id="RU003943"/>
    </source>
</evidence>
<evidence type="ECO:0000313" key="9">
    <source>
        <dbReference type="Proteomes" id="UP000177268"/>
    </source>
</evidence>
<keyword evidence="6" id="KW-0813">Transport</keyword>
<protein>
    <submittedName>
        <fullName evidence="8">Metal ABC transporter permease</fullName>
    </submittedName>
</protein>
<organism evidence="8 9">
    <name type="scientific">Candidatus Gottesmanbacteria bacterium RBG_13_45_10</name>
    <dbReference type="NCBI Taxonomy" id="1798370"/>
    <lineage>
        <taxon>Bacteria</taxon>
        <taxon>Candidatus Gottesmaniibacteriota</taxon>
    </lineage>
</organism>
<dbReference type="GO" id="GO:0055085">
    <property type="term" value="P:transmembrane transport"/>
    <property type="evidence" value="ECO:0007669"/>
    <property type="project" value="InterPro"/>
</dbReference>
<dbReference type="PANTHER" id="PTHR30477:SF0">
    <property type="entry name" value="METAL TRANSPORT SYSTEM MEMBRANE PROTEIN TM_0125-RELATED"/>
    <property type="match status" value="1"/>
</dbReference>
<evidence type="ECO:0000256" key="3">
    <source>
        <dbReference type="ARBA" id="ARBA00022692"/>
    </source>
</evidence>
<keyword evidence="3 6" id="KW-0812">Transmembrane</keyword>
<dbReference type="EMBL" id="MFIZ01000024">
    <property type="protein sequence ID" value="OGG11561.1"/>
    <property type="molecule type" value="Genomic_DNA"/>
</dbReference>
<dbReference type="STRING" id="1798370.A2Z00_04990"/>
<dbReference type="PANTHER" id="PTHR30477">
    <property type="entry name" value="ABC-TRANSPORTER METAL-BINDING PROTEIN"/>
    <property type="match status" value="1"/>
</dbReference>
<dbReference type="Pfam" id="PF00950">
    <property type="entry name" value="ABC-3"/>
    <property type="match status" value="1"/>
</dbReference>
<accession>A0A1F5ZGP9</accession>
<keyword evidence="5 7" id="KW-0472">Membrane</keyword>
<evidence type="ECO:0000256" key="4">
    <source>
        <dbReference type="ARBA" id="ARBA00022989"/>
    </source>
</evidence>
<dbReference type="GO" id="GO:0010043">
    <property type="term" value="P:response to zinc ion"/>
    <property type="evidence" value="ECO:0007669"/>
    <property type="project" value="TreeGrafter"/>
</dbReference>
<evidence type="ECO:0000256" key="7">
    <source>
        <dbReference type="SAM" id="Phobius"/>
    </source>
</evidence>
<dbReference type="InterPro" id="IPR001626">
    <property type="entry name" value="ABC_TroCD"/>
</dbReference>
<feature type="transmembrane region" description="Helical" evidence="7">
    <location>
        <begin position="91"/>
        <end position="112"/>
    </location>
</feature>
<feature type="transmembrane region" description="Helical" evidence="7">
    <location>
        <begin position="218"/>
        <end position="239"/>
    </location>
</feature>
<evidence type="ECO:0000256" key="2">
    <source>
        <dbReference type="ARBA" id="ARBA00008034"/>
    </source>
</evidence>
<comment type="similarity">
    <text evidence="2 6">Belongs to the ABC-3 integral membrane protein family.</text>
</comment>
<gene>
    <name evidence="8" type="ORF">A2Z00_04990</name>
</gene>
<feature type="transmembrane region" description="Helical" evidence="7">
    <location>
        <begin position="189"/>
        <end position="211"/>
    </location>
</feature>
<dbReference type="Gene3D" id="1.10.3470.10">
    <property type="entry name" value="ABC transporter involved in vitamin B12 uptake, BtuC"/>
    <property type="match status" value="1"/>
</dbReference>
<feature type="transmembrane region" description="Helical" evidence="7">
    <location>
        <begin position="162"/>
        <end position="183"/>
    </location>
</feature>
<dbReference type="GO" id="GO:0043190">
    <property type="term" value="C:ATP-binding cassette (ABC) transporter complex"/>
    <property type="evidence" value="ECO:0007669"/>
    <property type="project" value="InterPro"/>
</dbReference>
<feature type="transmembrane region" description="Helical" evidence="7">
    <location>
        <begin position="245"/>
        <end position="262"/>
    </location>
</feature>
<comment type="subcellular location">
    <subcellularLocation>
        <location evidence="6">Cell membrane</location>
        <topology evidence="6">Multi-pass membrane protein</topology>
    </subcellularLocation>
    <subcellularLocation>
        <location evidence="1">Membrane</location>
        <topology evidence="1">Multi-pass membrane protein</topology>
    </subcellularLocation>
</comment>
<comment type="caution">
    <text evidence="8">The sequence shown here is derived from an EMBL/GenBank/DDBJ whole genome shotgun (WGS) entry which is preliminary data.</text>
</comment>
<sequence>MLELFTYGFIIRGLEAGIIVGIIAPLIGIFLVLRRYSLIADTLSHVSLAGIAIGLLLRINPLITAMITTLSASLFIERLRATKKVYGESALSIFLSGSLAVAIILLGIAHGFSVDLFSYLFGSIVTVKQTDVLWIAFVSFIVGGVILAFYKELLYITFDEETAQVTGIPTTFMNTIFVLLAAITVTVAIPIVGILLISALMVIPVVAALQFKMSFKQTIVIAEVLSLVSVVFGIISSFYLNIPSGGAIVCIALLLFIGSLWWNRGVK</sequence>
<keyword evidence="4 7" id="KW-1133">Transmembrane helix</keyword>
<evidence type="ECO:0000313" key="8">
    <source>
        <dbReference type="EMBL" id="OGG11561.1"/>
    </source>
</evidence>
<dbReference type="SUPFAM" id="SSF81345">
    <property type="entry name" value="ABC transporter involved in vitamin B12 uptake, BtuC"/>
    <property type="match status" value="1"/>
</dbReference>
<dbReference type="AlphaFoldDB" id="A0A1F5ZGP9"/>
<proteinExistence type="inferred from homology"/>
<feature type="transmembrane region" description="Helical" evidence="7">
    <location>
        <begin position="132"/>
        <end position="150"/>
    </location>
</feature>
<name>A0A1F5ZGP9_9BACT</name>
<dbReference type="InterPro" id="IPR037294">
    <property type="entry name" value="ABC_BtuC-like"/>
</dbReference>